<dbReference type="GO" id="GO:0005634">
    <property type="term" value="C:nucleus"/>
    <property type="evidence" value="ECO:0007669"/>
    <property type="project" value="UniProtKB-SubCell"/>
</dbReference>
<feature type="region of interest" description="Disordered" evidence="5">
    <location>
        <begin position="345"/>
        <end position="368"/>
    </location>
</feature>
<evidence type="ECO:0008006" key="8">
    <source>
        <dbReference type="Google" id="ProtNLM"/>
    </source>
</evidence>
<dbReference type="GO" id="GO:0006325">
    <property type="term" value="P:chromatin organization"/>
    <property type="evidence" value="ECO:0007669"/>
    <property type="project" value="InterPro"/>
</dbReference>
<protein>
    <recommendedName>
        <fullName evidence="8">Calcineurin-binding protein cabin-1</fullName>
    </recommendedName>
</protein>
<evidence type="ECO:0000313" key="6">
    <source>
        <dbReference type="EnsemblMetazoa" id="CLYHEMP022398.1"/>
    </source>
</evidence>
<feature type="compositionally biased region" description="Basic residues" evidence="5">
    <location>
        <begin position="356"/>
        <end position="366"/>
    </location>
</feature>
<dbReference type="SMART" id="SM00028">
    <property type="entry name" value="TPR"/>
    <property type="match status" value="5"/>
</dbReference>
<dbReference type="InterPro" id="IPR019734">
    <property type="entry name" value="TPR_rpt"/>
</dbReference>
<feature type="repeat" description="TPR" evidence="3">
    <location>
        <begin position="987"/>
        <end position="1020"/>
    </location>
</feature>
<dbReference type="GO" id="GO:0031491">
    <property type="term" value="F:nucleosome binding"/>
    <property type="evidence" value="ECO:0007669"/>
    <property type="project" value="TreeGrafter"/>
</dbReference>
<evidence type="ECO:0000256" key="3">
    <source>
        <dbReference type="PROSITE-ProRule" id="PRU00339"/>
    </source>
</evidence>
<organism evidence="6 7">
    <name type="scientific">Clytia hemisphaerica</name>
    <dbReference type="NCBI Taxonomy" id="252671"/>
    <lineage>
        <taxon>Eukaryota</taxon>
        <taxon>Metazoa</taxon>
        <taxon>Cnidaria</taxon>
        <taxon>Hydrozoa</taxon>
        <taxon>Hydroidolina</taxon>
        <taxon>Leptothecata</taxon>
        <taxon>Obeliida</taxon>
        <taxon>Clytiidae</taxon>
        <taxon>Clytia</taxon>
    </lineage>
</organism>
<accession>A0A7M5XF70</accession>
<proteinExistence type="predicted"/>
<dbReference type="OrthoDB" id="77564at2759"/>
<keyword evidence="4" id="KW-0175">Coiled coil</keyword>
<evidence type="ECO:0000256" key="2">
    <source>
        <dbReference type="ARBA" id="ARBA00023242"/>
    </source>
</evidence>
<dbReference type="EnsemblMetazoa" id="CLYHEMT022398.1">
    <property type="protein sequence ID" value="CLYHEMP022398.1"/>
    <property type="gene ID" value="CLYHEMG022398"/>
</dbReference>
<name>A0A7M5XF70_9CNID</name>
<evidence type="ECO:0000256" key="1">
    <source>
        <dbReference type="ARBA" id="ARBA00004123"/>
    </source>
</evidence>
<keyword evidence="2" id="KW-0539">Nucleus</keyword>
<dbReference type="PANTHER" id="PTHR15502">
    <property type="entry name" value="CALCINEURIN-BINDING PROTEIN CABIN 1-RELATED"/>
    <property type="match status" value="1"/>
</dbReference>
<dbReference type="GeneID" id="136819953"/>
<evidence type="ECO:0000256" key="4">
    <source>
        <dbReference type="SAM" id="Coils"/>
    </source>
</evidence>
<dbReference type="PANTHER" id="PTHR15502:SF7">
    <property type="entry name" value="CALCINEURIN-BINDING PROTEIN CABIN-1"/>
    <property type="match status" value="1"/>
</dbReference>
<dbReference type="InterPro" id="IPR011990">
    <property type="entry name" value="TPR-like_helical_dom_sf"/>
</dbReference>
<dbReference type="SUPFAM" id="SSF48452">
    <property type="entry name" value="TPR-like"/>
    <property type="match status" value="1"/>
</dbReference>
<comment type="subcellular location">
    <subcellularLocation>
        <location evidence="1">Nucleus</location>
    </subcellularLocation>
</comment>
<dbReference type="RefSeq" id="XP_066932289.1">
    <property type="nucleotide sequence ID" value="XM_067076188.1"/>
</dbReference>
<dbReference type="Gene3D" id="1.25.40.10">
    <property type="entry name" value="Tetratricopeptide repeat domain"/>
    <property type="match status" value="2"/>
</dbReference>
<feature type="coiled-coil region" evidence="4">
    <location>
        <begin position="1025"/>
        <end position="1052"/>
    </location>
</feature>
<keyword evidence="3" id="KW-0802">TPR repeat</keyword>
<dbReference type="InterPro" id="IPR033053">
    <property type="entry name" value="Hir3/CABIN1"/>
</dbReference>
<keyword evidence="7" id="KW-1185">Reference proteome</keyword>
<reference evidence="6" key="1">
    <citation type="submission" date="2021-01" db="UniProtKB">
        <authorList>
            <consortium name="EnsemblMetazoa"/>
        </authorList>
    </citation>
    <scope>IDENTIFICATION</scope>
</reference>
<evidence type="ECO:0000313" key="7">
    <source>
        <dbReference type="Proteomes" id="UP000594262"/>
    </source>
</evidence>
<dbReference type="PROSITE" id="PS50005">
    <property type="entry name" value="TPR"/>
    <property type="match status" value="1"/>
</dbReference>
<sequence length="1686" mass="195074">MLSFGALNATISEDSSSAIFHEVQKEEQEATALHLYNEALSAEKENSVEAPAKFKEVLECELLVEAPESLQEGEILSQNPALFLKYNVLKKLANIAEKDAEKEKAIGFFLEAALVDESDLWLWCKIGQLSMDVLNLRLARYAFEKGLVYSPNHWKCLDQLISVLYIVGDYHACLKMICHAFERNSSYRKGFAFRDQIFMEEPHFKKEFLSLSALYLSDSEDSEDEDKESEPSYQKFIEEALVIRGRRNLQAKREEPNLFRVTKPLPYYSWYCFSEVLLHIYHESNKENSEYSLGFSVDMSTLRRTPEQQANLPVPSPDVLAKKYAKSIRDTDGVKGVKRKKLVLTPQEKEMEPQPKRRSSRVSKQSKAKELDFNLNELVYSFLPSDFRPTADSEDSQESKASIEVTAKTPSQQHFGTTEDLQKESIAVSNFINKNVLKKTCITIMEEFLMALSDVWHHKWETRLTSKFIKIYHTYRKHTQLPNIFENDNLEYAAKIGRVILLGLELQLDSWLNQRSCGVKLSHSSPALDQEEMKTKFQQDFSYLSLLASNNDLLLNETKDTHHFVVRFFYLYGRSCMDGNQIPQATNAFYNCLDYLDSYGETFEDIVLHNCQTNNIINKENVDKMIERLNQSQTTDELQQIFDSKEYEKIVTMLEPCLMDQKVAKSKERPTQLYLLTQSYSNTSCHEKCFGCIKLILNEAMSNNTIVDGWKVNFNEVLKVLDSYFVCQEKKNLLSDNFVQSLCEQLAKLLEANADCESNDDCDVTTLPWLLIYRIIKWKNMPETSTQTSDQLNEEEVIHVDDDVSQGSEDSIDSTASSKKGGLQFLRTAHNHLARKHWCCHDDGVLLHCLVDELSSALHMSTGKEREALSKELEQCFYCLYGNPCKKIKTKLVVDHNVEAVSLSWKNSKVMYDFYTPNAIPQLNIKTHTISLEVQHVLKKITTVVPQKQVEVISFETLQHFIDGSGSLPSIDHEDAIRKKESCNGMEDLFYYLGDFYFKNKEFQKALKFYMHDVCLNPNRFQSWAAMAFTRASRLEEKLNECEQKSDGLVKKLITSTLRCFEKAIKINSKRCLILEEYGQTAYMINSYASRKLKGLKEKLDSSQLAYYAKLRKSMLLLTEKCFLDAFDCTTSKEGEQWLHLYMLGKTAEKLGKPPTVFLEYYQKSMTELYQSGGKFIKKITYRSPPQYSIESVEMFYRVHASIMKLLKYSENLNYQLMEEHLDRVTKHAIYLDILEMDNSVVKDYYNTCRSKDPIRLFLHELVDEICQKEENNIIQQECQVILDEILDKIAPSQSDCSKTPDSKPETPLMETDEPILNFNAPKAGGFSVKSTAEDSPYIDIYSNNMETCATNMEINDEPNMEIDEEPIQIEDSNDHCYVDPALKTAKDILDMIISKVCENTESNDDNDSKVVEEILKGLIDQVCEEDQDDQGVNTNINRTILNRDFASNEEKDRYLLIADRCLQGFGFCLRRFHEHYKSQYSMAYFLAHSPLLKNLQWSRDLLLGTFGDPSKYSIPLPNHGIFSGRKKTNMFQYIWRVPVNEIDRPGSFCHHNNQSTVLLLHVLYQLKDYPLLLHVSTFLHKTPDKERKYLRDEDRSTLANKAFDMVIEIMESKLGSEQVKTKKEWKRMLIDSHEAYKHSQKMCNDQKRVETLVLDVYRKFTKVNEALPEKEVLEEAIKFCQQLKC</sequence>
<dbReference type="Proteomes" id="UP000594262">
    <property type="component" value="Unplaced"/>
</dbReference>
<evidence type="ECO:0000256" key="5">
    <source>
        <dbReference type="SAM" id="MobiDB-lite"/>
    </source>
</evidence>